<gene>
    <name evidence="2" type="ORF">EZE20_06240</name>
</gene>
<organism evidence="2 3">
    <name type="scientific">Arundinibacter roseus</name>
    <dbReference type="NCBI Taxonomy" id="2070510"/>
    <lineage>
        <taxon>Bacteria</taxon>
        <taxon>Pseudomonadati</taxon>
        <taxon>Bacteroidota</taxon>
        <taxon>Cytophagia</taxon>
        <taxon>Cytophagales</taxon>
        <taxon>Spirosomataceae</taxon>
        <taxon>Arundinibacter</taxon>
    </lineage>
</organism>
<dbReference type="NCBIfam" id="TIGR01200">
    <property type="entry name" value="GLPGLI"/>
    <property type="match status" value="1"/>
</dbReference>
<protein>
    <submittedName>
        <fullName evidence="2">GLPGLI family protein</fullName>
    </submittedName>
</protein>
<feature type="chain" id="PRO_5020223627" evidence="1">
    <location>
        <begin position="24"/>
        <end position="284"/>
    </location>
</feature>
<evidence type="ECO:0000313" key="2">
    <source>
        <dbReference type="EMBL" id="TDB67540.1"/>
    </source>
</evidence>
<keyword evidence="3" id="KW-1185">Reference proteome</keyword>
<feature type="signal peptide" evidence="1">
    <location>
        <begin position="1"/>
        <end position="23"/>
    </location>
</feature>
<dbReference type="Pfam" id="PF09697">
    <property type="entry name" value="Porph_ging"/>
    <property type="match status" value="1"/>
</dbReference>
<dbReference type="InterPro" id="IPR005901">
    <property type="entry name" value="GLPGLI"/>
</dbReference>
<dbReference type="EMBL" id="SMJU01000003">
    <property type="protein sequence ID" value="TDB67540.1"/>
    <property type="molecule type" value="Genomic_DNA"/>
</dbReference>
<dbReference type="AlphaFoldDB" id="A0A4R4KHE6"/>
<sequence length="284" mass="32877">MKKCHLFTAVLLLIKFLQNAALAQHYEAVDALRYKVMYQLTYLPDSGTKELTQQEYMTLQIGRDISVFQSYAGYVKDSLFVARKVWTMDSFNALEIIKKAPKSKFNYVIRKDISERNLTVESQILKDRIAYKEALVSDWVLLPDTLTVAGYLCQKATTTYEGRDYVAWFTTELPIADGPYKFGGLPGLIVRLYDSRRHYTFSLVEFRAIKTNQAIYLPQEKRTYVAKSKFYSLKKEADDSFHQMVQRMGINLTYTVGGVEQSAQEMDRLREDKVITNPMELPKK</sequence>
<evidence type="ECO:0000313" key="3">
    <source>
        <dbReference type="Proteomes" id="UP000295706"/>
    </source>
</evidence>
<keyword evidence="1" id="KW-0732">Signal</keyword>
<comment type="caution">
    <text evidence="2">The sequence shown here is derived from an EMBL/GenBank/DDBJ whole genome shotgun (WGS) entry which is preliminary data.</text>
</comment>
<evidence type="ECO:0000256" key="1">
    <source>
        <dbReference type="SAM" id="SignalP"/>
    </source>
</evidence>
<name>A0A4R4KHE6_9BACT</name>
<dbReference type="RefSeq" id="WP_132115623.1">
    <property type="nucleotide sequence ID" value="NZ_SMJU01000003.1"/>
</dbReference>
<proteinExistence type="predicted"/>
<dbReference type="OrthoDB" id="1440774at2"/>
<dbReference type="Proteomes" id="UP000295706">
    <property type="component" value="Unassembled WGS sequence"/>
</dbReference>
<accession>A0A4R4KHE6</accession>
<reference evidence="2 3" key="1">
    <citation type="submission" date="2019-02" db="EMBL/GenBank/DDBJ databases">
        <title>Arundinibacter roseus gen. nov., sp. nov., a new member of the family Cytophagaceae.</title>
        <authorList>
            <person name="Szuroczki S."/>
            <person name="Khayer B."/>
            <person name="Sproer C."/>
            <person name="Toumi M."/>
            <person name="Szabo A."/>
            <person name="Felfoldi T."/>
            <person name="Schumann P."/>
            <person name="Toth E."/>
        </authorList>
    </citation>
    <scope>NUCLEOTIDE SEQUENCE [LARGE SCALE GENOMIC DNA]</scope>
    <source>
        <strain evidence="2 3">DMA-k-7a</strain>
    </source>
</reference>